<dbReference type="EMBL" id="MIJD01000092">
    <property type="protein sequence ID" value="OPE54361.1"/>
    <property type="molecule type" value="Genomic_DNA"/>
</dbReference>
<evidence type="ECO:0000313" key="3">
    <source>
        <dbReference type="EMBL" id="OPE54361.1"/>
    </source>
</evidence>
<dbReference type="GO" id="GO:0016829">
    <property type="term" value="F:lyase activity"/>
    <property type="evidence" value="ECO:0007669"/>
    <property type="project" value="UniProtKB-KW"/>
</dbReference>
<keyword evidence="2" id="KW-0456">Lyase</keyword>
<dbReference type="Pfam" id="PF01903">
    <property type="entry name" value="CbiX"/>
    <property type="match status" value="2"/>
</dbReference>
<dbReference type="Gene3D" id="3.40.50.1400">
    <property type="match status" value="2"/>
</dbReference>
<organism evidence="3 4">
    <name type="scientific">Mycolicibacterium diernhoferi</name>
    <dbReference type="NCBI Taxonomy" id="1801"/>
    <lineage>
        <taxon>Bacteria</taxon>
        <taxon>Bacillati</taxon>
        <taxon>Actinomycetota</taxon>
        <taxon>Actinomycetes</taxon>
        <taxon>Mycobacteriales</taxon>
        <taxon>Mycobacteriaceae</taxon>
        <taxon>Mycolicibacterium</taxon>
    </lineage>
</organism>
<dbReference type="CDD" id="cd03414">
    <property type="entry name" value="CbiX_SirB_C"/>
    <property type="match status" value="1"/>
</dbReference>
<gene>
    <name evidence="3" type="ORF">BV510_10785</name>
</gene>
<keyword evidence="1" id="KW-0479">Metal-binding</keyword>
<dbReference type="PANTHER" id="PTHR33542">
    <property type="entry name" value="SIROHYDROCHLORIN FERROCHELATASE, CHLOROPLASTIC"/>
    <property type="match status" value="1"/>
</dbReference>
<dbReference type="PANTHER" id="PTHR33542:SF5">
    <property type="entry name" value="FERROCHELATASE CHE1"/>
    <property type="match status" value="1"/>
</dbReference>
<accession>A0A1Q4HMF4</accession>
<dbReference type="SUPFAM" id="SSF53800">
    <property type="entry name" value="Chelatase"/>
    <property type="match status" value="1"/>
</dbReference>
<dbReference type="STRING" id="1801.BRW64_02115"/>
<dbReference type="InterPro" id="IPR050963">
    <property type="entry name" value="Sirohydro_Cobaltochel/CbiX"/>
</dbReference>
<evidence type="ECO:0000256" key="2">
    <source>
        <dbReference type="ARBA" id="ARBA00023239"/>
    </source>
</evidence>
<name>A0A1Q4HMF4_9MYCO</name>
<dbReference type="Proteomes" id="UP000191039">
    <property type="component" value="Unassembled WGS sequence"/>
</dbReference>
<dbReference type="AlphaFoldDB" id="A0A1Q4HMF4"/>
<proteinExistence type="predicted"/>
<dbReference type="InterPro" id="IPR002762">
    <property type="entry name" value="CbiX-like"/>
</dbReference>
<protein>
    <submittedName>
        <fullName evidence="3">Sirohydrochlorin chelatase</fullName>
    </submittedName>
</protein>
<dbReference type="GO" id="GO:0046872">
    <property type="term" value="F:metal ion binding"/>
    <property type="evidence" value="ECO:0007669"/>
    <property type="project" value="UniProtKB-KW"/>
</dbReference>
<comment type="caution">
    <text evidence="3">The sequence shown here is derived from an EMBL/GenBank/DDBJ whole genome shotgun (WGS) entry which is preliminary data.</text>
</comment>
<reference evidence="3 4" key="1">
    <citation type="submission" date="2016-09" db="EMBL/GenBank/DDBJ databases">
        <title>genome sequences of unsequenced Mycobacteria.</title>
        <authorList>
            <person name="Greninger A.L."/>
            <person name="Jerome K.R."/>
            <person name="Mcnair B."/>
            <person name="Wallis C."/>
            <person name="Fang F."/>
        </authorList>
    </citation>
    <scope>NUCLEOTIDE SEQUENCE [LARGE SCALE GENOMIC DNA]</scope>
    <source>
        <strain evidence="3 4">BM1</strain>
    </source>
</reference>
<evidence type="ECO:0000256" key="1">
    <source>
        <dbReference type="ARBA" id="ARBA00022723"/>
    </source>
</evidence>
<dbReference type="CDD" id="cd03416">
    <property type="entry name" value="CbiX_SirB_N"/>
    <property type="match status" value="1"/>
</dbReference>
<evidence type="ECO:0000313" key="4">
    <source>
        <dbReference type="Proteomes" id="UP000191039"/>
    </source>
</evidence>
<sequence>MVLTAHGSADPRSAVTTHAVADTIRRLRPGLDVVVAFCEQTAPNLVDVLREVGDRAVVTPLLLADAFHARTDIPAMITAGGVRARQAEVLGEDDQLVAVLRRRIAEVGVSADDSSVGVIVTAVGSSRPAANARTSTVAPAVAVGTRWAGVTTAFATGPKPSLPEAVRRLQRCGADRVVIAPWFLAHGRITDRVADFAAAQGIPMASPLGSHRLVAETVLDRFDAAVAHRVAA</sequence>